<organism evidence="3 4">
    <name type="scientific">Geranomyces variabilis</name>
    <dbReference type="NCBI Taxonomy" id="109894"/>
    <lineage>
        <taxon>Eukaryota</taxon>
        <taxon>Fungi</taxon>
        <taxon>Fungi incertae sedis</taxon>
        <taxon>Chytridiomycota</taxon>
        <taxon>Chytridiomycota incertae sedis</taxon>
        <taxon>Chytridiomycetes</taxon>
        <taxon>Spizellomycetales</taxon>
        <taxon>Powellomycetaceae</taxon>
        <taxon>Geranomyces</taxon>
    </lineage>
</organism>
<evidence type="ECO:0000313" key="4">
    <source>
        <dbReference type="Proteomes" id="UP001212152"/>
    </source>
</evidence>
<accession>A0AAD5THJ8</accession>
<proteinExistence type="predicted"/>
<feature type="compositionally biased region" description="Polar residues" evidence="2">
    <location>
        <begin position="50"/>
        <end position="60"/>
    </location>
</feature>
<name>A0AAD5THJ8_9FUNG</name>
<evidence type="ECO:0000313" key="3">
    <source>
        <dbReference type="EMBL" id="KAJ3169697.1"/>
    </source>
</evidence>
<feature type="region of interest" description="Disordered" evidence="2">
    <location>
        <begin position="18"/>
        <end position="109"/>
    </location>
</feature>
<keyword evidence="4" id="KW-1185">Reference proteome</keyword>
<dbReference type="Pfam" id="PF15305">
    <property type="entry name" value="IFT43"/>
    <property type="match status" value="1"/>
</dbReference>
<evidence type="ECO:0000256" key="2">
    <source>
        <dbReference type="SAM" id="MobiDB-lite"/>
    </source>
</evidence>
<dbReference type="InterPro" id="IPR029302">
    <property type="entry name" value="IFT43"/>
</dbReference>
<dbReference type="EMBL" id="JADGJQ010000105">
    <property type="protein sequence ID" value="KAJ3169697.1"/>
    <property type="molecule type" value="Genomic_DNA"/>
</dbReference>
<dbReference type="GO" id="GO:0035721">
    <property type="term" value="P:intraciliary retrograde transport"/>
    <property type="evidence" value="ECO:0007669"/>
    <property type="project" value="TreeGrafter"/>
</dbReference>
<dbReference type="AlphaFoldDB" id="A0AAD5THJ8"/>
<evidence type="ECO:0000256" key="1">
    <source>
        <dbReference type="ARBA" id="ARBA00022794"/>
    </source>
</evidence>
<dbReference type="PANTHER" id="PTHR33724">
    <property type="entry name" value="INTRAFLAGELLAR TRANSPORT PROTEIN 43 HOMOLOG"/>
    <property type="match status" value="1"/>
</dbReference>
<protein>
    <submittedName>
        <fullName evidence="3">Intraflagellar transport protein 43</fullName>
    </submittedName>
</protein>
<dbReference type="GO" id="GO:0005929">
    <property type="term" value="C:cilium"/>
    <property type="evidence" value="ECO:0007669"/>
    <property type="project" value="TreeGrafter"/>
</dbReference>
<comment type="caution">
    <text evidence="3">The sequence shown here is derived from an EMBL/GenBank/DDBJ whole genome shotgun (WGS) entry which is preliminary data.</text>
</comment>
<gene>
    <name evidence="3" type="primary">IFT43</name>
    <name evidence="3" type="ORF">HDU87_000579</name>
</gene>
<dbReference type="Proteomes" id="UP001212152">
    <property type="component" value="Unassembled WGS sequence"/>
</dbReference>
<dbReference type="GO" id="GO:0030991">
    <property type="term" value="C:intraciliary transport particle A"/>
    <property type="evidence" value="ECO:0007669"/>
    <property type="project" value="InterPro"/>
</dbReference>
<reference evidence="3" key="1">
    <citation type="submission" date="2020-05" db="EMBL/GenBank/DDBJ databases">
        <title>Phylogenomic resolution of chytrid fungi.</title>
        <authorList>
            <person name="Stajich J.E."/>
            <person name="Amses K."/>
            <person name="Simmons R."/>
            <person name="Seto K."/>
            <person name="Myers J."/>
            <person name="Bonds A."/>
            <person name="Quandt C.A."/>
            <person name="Barry K."/>
            <person name="Liu P."/>
            <person name="Grigoriev I."/>
            <person name="Longcore J.E."/>
            <person name="James T.Y."/>
        </authorList>
    </citation>
    <scope>NUCLEOTIDE SEQUENCE</scope>
    <source>
        <strain evidence="3">JEL0379</strain>
    </source>
</reference>
<dbReference type="PANTHER" id="PTHR33724:SF1">
    <property type="entry name" value="INTRAFLAGELLAR TRANSPORT PROTEIN 43 HOMOLOG"/>
    <property type="match status" value="1"/>
</dbReference>
<sequence>MSNNLSLNPALSTSLASALEDIAAEDKRDSRSSPPPSRPPPKLHGRRSKAYSSTENISTRVRTDEGTPLDDAAVEETAAATRAGSGQGEVKKKGRRVRGGAGGEDRPDVLQATRSGWDLSDGAGAVDGLKRDRAATVDDEDSHEAIAPTKSAKEKIKKHTTIGGGGVEEAVTIIIPDLEAVQDNEMLTTVAVAPAVKVNRFKTMQELDGELLASTGQLIEPPTSLAGIDVSLLVSLALNPPDQLVEPDVPWEWDVTFTEVTSDLHPVAKAAVEDQKQF</sequence>
<keyword evidence="1" id="KW-0970">Cilium biogenesis/degradation</keyword>